<name>A0A6C2D2C0_9RHOO</name>
<reference evidence="2 3" key="1">
    <citation type="submission" date="2019-01" db="EMBL/GenBank/DDBJ databases">
        <title>Zoogloea oleivorans genome sequencing and assembly.</title>
        <authorList>
            <person name="Tancsics A."/>
            <person name="Farkas M."/>
            <person name="Kriszt B."/>
            <person name="Maroti G."/>
            <person name="Horvath B."/>
        </authorList>
    </citation>
    <scope>NUCLEOTIDE SEQUENCE [LARGE SCALE GENOMIC DNA]</scope>
    <source>
        <strain evidence="2 3">Buc</strain>
    </source>
</reference>
<dbReference type="InterPro" id="IPR019180">
    <property type="entry name" value="Oxidoreductase-like_N"/>
</dbReference>
<dbReference type="Proteomes" id="UP000389128">
    <property type="component" value="Unassembled WGS sequence"/>
</dbReference>
<dbReference type="RefSeq" id="WP_148578276.1">
    <property type="nucleotide sequence ID" value="NZ_JAVEUW010000043.1"/>
</dbReference>
<evidence type="ECO:0000313" key="2">
    <source>
        <dbReference type="EMBL" id="TYC60186.1"/>
    </source>
</evidence>
<feature type="domain" description="Oxidoreductase-like" evidence="1">
    <location>
        <begin position="43"/>
        <end position="76"/>
    </location>
</feature>
<keyword evidence="3" id="KW-1185">Reference proteome</keyword>
<accession>A0A6C2D2C0</accession>
<dbReference type="Pfam" id="PF09791">
    <property type="entry name" value="Oxidored-like"/>
    <property type="match status" value="1"/>
</dbReference>
<dbReference type="OrthoDB" id="6650029at2"/>
<organism evidence="2 3">
    <name type="scientific">Zoogloea oleivorans</name>
    <dbReference type="NCBI Taxonomy" id="1552750"/>
    <lineage>
        <taxon>Bacteria</taxon>
        <taxon>Pseudomonadati</taxon>
        <taxon>Pseudomonadota</taxon>
        <taxon>Betaproteobacteria</taxon>
        <taxon>Rhodocyclales</taxon>
        <taxon>Zoogloeaceae</taxon>
        <taxon>Zoogloea</taxon>
    </lineage>
</organism>
<evidence type="ECO:0000313" key="3">
    <source>
        <dbReference type="Proteomes" id="UP000389128"/>
    </source>
</evidence>
<comment type="caution">
    <text evidence="2">The sequence shown here is derived from an EMBL/GenBank/DDBJ whole genome shotgun (WGS) entry which is preliminary data.</text>
</comment>
<protein>
    <submittedName>
        <fullName evidence="2">Oxidoreductase</fullName>
    </submittedName>
</protein>
<dbReference type="AlphaFoldDB" id="A0A6C2D2C0"/>
<proteinExistence type="predicted"/>
<evidence type="ECO:0000259" key="1">
    <source>
        <dbReference type="Pfam" id="PF09791"/>
    </source>
</evidence>
<dbReference type="EMBL" id="SDKK01000005">
    <property type="protein sequence ID" value="TYC60186.1"/>
    <property type="molecule type" value="Genomic_DNA"/>
</dbReference>
<gene>
    <name evidence="2" type="ORF">ETQ85_06685</name>
</gene>
<sequence length="88" mass="9602">MNPSLSPSLCRPFDRRPANLAEAEAQIADIRDLLASRAIGHRNPPPPPTTCCGRGCNGCVWEGYYTALHGWREDARALWQQAAQGRGG</sequence>